<sequence length="290" mass="32989">MGKAREKAQNAKLAARKKGIKKKLHELTTLCDIDAFMIVFDGDSSEPQIWPENRGEFNRVLKRYTSVSVEERSKRVENLEDQNQRQIVEMDQEKPAKRRRLNGPDGGFEKERLEEEIRSLDSVMEAVSSRKIDLMKGQDCVFEGGLKMIEYSHGAPDQTLFKSSSDAMKGQDCVFEGGLKMMDYSHGAPDQTLFKSSSDALLHPQPIAYMEPPVDDQIPGVDYLCDYYPLDLNMFVDQSPVVPPFLYDAPEETTTTPMMYSTPFDVEPSWDFNTWLSSDPFNEVPNFIAS</sequence>
<keyword evidence="5" id="KW-0539">Nucleus</keyword>
<dbReference type="Pfam" id="PF00319">
    <property type="entry name" value="SRF-TF"/>
    <property type="match status" value="1"/>
</dbReference>
<dbReference type="Gene3D" id="3.40.1810.10">
    <property type="entry name" value="Transcription factor, MADS-box"/>
    <property type="match status" value="1"/>
</dbReference>
<proteinExistence type="predicted"/>
<dbReference type="GO" id="GO:0046983">
    <property type="term" value="F:protein dimerization activity"/>
    <property type="evidence" value="ECO:0007669"/>
    <property type="project" value="InterPro"/>
</dbReference>
<evidence type="ECO:0000313" key="8">
    <source>
        <dbReference type="EMBL" id="KAK9129074.1"/>
    </source>
</evidence>
<dbReference type="InterPro" id="IPR036879">
    <property type="entry name" value="TF_MADSbox_sf"/>
</dbReference>
<keyword evidence="6" id="KW-0175">Coiled coil</keyword>
<keyword evidence="2" id="KW-0805">Transcription regulation</keyword>
<organism evidence="8 9">
    <name type="scientific">Stephania yunnanensis</name>
    <dbReference type="NCBI Taxonomy" id="152371"/>
    <lineage>
        <taxon>Eukaryota</taxon>
        <taxon>Viridiplantae</taxon>
        <taxon>Streptophyta</taxon>
        <taxon>Embryophyta</taxon>
        <taxon>Tracheophyta</taxon>
        <taxon>Spermatophyta</taxon>
        <taxon>Magnoliopsida</taxon>
        <taxon>Ranunculales</taxon>
        <taxon>Menispermaceae</taxon>
        <taxon>Menispermoideae</taxon>
        <taxon>Cissampelideae</taxon>
        <taxon>Stephania</taxon>
    </lineage>
</organism>
<dbReference type="AlphaFoldDB" id="A0AAP0J7P9"/>
<evidence type="ECO:0000256" key="6">
    <source>
        <dbReference type="SAM" id="Coils"/>
    </source>
</evidence>
<evidence type="ECO:0000256" key="2">
    <source>
        <dbReference type="ARBA" id="ARBA00023015"/>
    </source>
</evidence>
<feature type="coiled-coil region" evidence="6">
    <location>
        <begin position="69"/>
        <end position="130"/>
    </location>
</feature>
<evidence type="ECO:0000313" key="9">
    <source>
        <dbReference type="Proteomes" id="UP001420932"/>
    </source>
</evidence>
<dbReference type="InterPro" id="IPR002100">
    <property type="entry name" value="TF_MADSbox"/>
</dbReference>
<evidence type="ECO:0000259" key="7">
    <source>
        <dbReference type="PROSITE" id="PS50066"/>
    </source>
</evidence>
<dbReference type="EMBL" id="JBBNAF010000007">
    <property type="protein sequence ID" value="KAK9129074.1"/>
    <property type="molecule type" value="Genomic_DNA"/>
</dbReference>
<keyword evidence="9" id="KW-1185">Reference proteome</keyword>
<gene>
    <name evidence="8" type="ORF">Syun_017871</name>
</gene>
<dbReference type="GO" id="GO:0003677">
    <property type="term" value="F:DNA binding"/>
    <property type="evidence" value="ECO:0007669"/>
    <property type="project" value="UniProtKB-KW"/>
</dbReference>
<feature type="domain" description="MADS-box" evidence="7">
    <location>
        <begin position="13"/>
        <end position="40"/>
    </location>
</feature>
<accession>A0AAP0J7P9</accession>
<dbReference type="SUPFAM" id="SSF55455">
    <property type="entry name" value="SRF-like"/>
    <property type="match status" value="1"/>
</dbReference>
<evidence type="ECO:0000256" key="3">
    <source>
        <dbReference type="ARBA" id="ARBA00023125"/>
    </source>
</evidence>
<dbReference type="SMART" id="SM00432">
    <property type="entry name" value="MADS"/>
    <property type="match status" value="1"/>
</dbReference>
<reference evidence="8 9" key="1">
    <citation type="submission" date="2024-01" db="EMBL/GenBank/DDBJ databases">
        <title>Genome assemblies of Stephania.</title>
        <authorList>
            <person name="Yang L."/>
        </authorList>
    </citation>
    <scope>NUCLEOTIDE SEQUENCE [LARGE SCALE GENOMIC DNA]</scope>
    <source>
        <strain evidence="8">YNDBR</strain>
        <tissue evidence="8">Leaf</tissue>
    </source>
</reference>
<dbReference type="GO" id="GO:0005634">
    <property type="term" value="C:nucleus"/>
    <property type="evidence" value="ECO:0007669"/>
    <property type="project" value="UniProtKB-SubCell"/>
</dbReference>
<comment type="caution">
    <text evidence="8">The sequence shown here is derived from an EMBL/GenBank/DDBJ whole genome shotgun (WGS) entry which is preliminary data.</text>
</comment>
<evidence type="ECO:0000256" key="1">
    <source>
        <dbReference type="ARBA" id="ARBA00004123"/>
    </source>
</evidence>
<keyword evidence="4" id="KW-0804">Transcription</keyword>
<evidence type="ECO:0000256" key="4">
    <source>
        <dbReference type="ARBA" id="ARBA00023163"/>
    </source>
</evidence>
<name>A0AAP0J7P9_9MAGN</name>
<comment type="subcellular location">
    <subcellularLocation>
        <location evidence="1">Nucleus</location>
    </subcellularLocation>
</comment>
<evidence type="ECO:0000256" key="5">
    <source>
        <dbReference type="ARBA" id="ARBA00023242"/>
    </source>
</evidence>
<dbReference type="Proteomes" id="UP001420932">
    <property type="component" value="Unassembled WGS sequence"/>
</dbReference>
<dbReference type="PROSITE" id="PS50066">
    <property type="entry name" value="MADS_BOX_2"/>
    <property type="match status" value="1"/>
</dbReference>
<keyword evidence="3" id="KW-0238">DNA-binding</keyword>
<protein>
    <recommendedName>
        <fullName evidence="7">MADS-box domain-containing protein</fullName>
    </recommendedName>
</protein>